<feature type="active site" description="Proton acceptor" evidence="6">
    <location>
        <position position="377"/>
    </location>
</feature>
<gene>
    <name evidence="10" type="ORF">GXP69_18065</name>
</gene>
<feature type="active site" description="Acyl-thioester intermediate" evidence="6">
    <location>
        <position position="90"/>
    </location>
</feature>
<dbReference type="Gene3D" id="3.40.47.10">
    <property type="match status" value="1"/>
</dbReference>
<reference evidence="10 11" key="1">
    <citation type="submission" date="2020-02" db="EMBL/GenBank/DDBJ databases">
        <authorList>
            <person name="Kim M.K."/>
        </authorList>
    </citation>
    <scope>NUCLEOTIDE SEQUENCE [LARGE SCALE GENOMIC DNA]</scope>
    <source>
        <strain evidence="10 11">BT327</strain>
    </source>
</reference>
<feature type="active site" description="Proton acceptor" evidence="6">
    <location>
        <position position="347"/>
    </location>
</feature>
<evidence type="ECO:0000313" key="10">
    <source>
        <dbReference type="EMBL" id="NEM99609.1"/>
    </source>
</evidence>
<evidence type="ECO:0000256" key="3">
    <source>
        <dbReference type="ARBA" id="ARBA00022679"/>
    </source>
</evidence>
<protein>
    <recommendedName>
        <fullName evidence="5">acetyl-CoA C-acyltransferase</fullName>
        <ecNumber evidence="5">2.3.1.16</ecNumber>
    </recommendedName>
</protein>
<dbReference type="InterPro" id="IPR050215">
    <property type="entry name" value="Thiolase-like_sf_Thiolase"/>
</dbReference>
<dbReference type="GO" id="GO:0003988">
    <property type="term" value="F:acetyl-CoA C-acyltransferase activity"/>
    <property type="evidence" value="ECO:0007669"/>
    <property type="project" value="UniProtKB-EC"/>
</dbReference>
<evidence type="ECO:0000259" key="8">
    <source>
        <dbReference type="Pfam" id="PF00108"/>
    </source>
</evidence>
<dbReference type="GO" id="GO:0006635">
    <property type="term" value="P:fatty acid beta-oxidation"/>
    <property type="evidence" value="ECO:0007669"/>
    <property type="project" value="TreeGrafter"/>
</dbReference>
<sequence>MNNAYIVAGFRSAVGKAGRGGFRFTRPDDLAADVIKHLLASVPSLDPERVDDLIVGNAVPEAEQGLQIGRMISLLALPMSVSGMTVNRYCGSGLETIAIAANRISAGMAECIIAGGTESMSLVPTVGWKTVPNYKIAKNNPDWYLSMGLTAEAVAADYSVTREDQDEFAYNSHQKAINAIKNGYFKEQIVPVTVEETYLDENGKKKTRTYVVDTDEGPRADTSLEALARLKPVFAAGGTVTAGNSSQTSDGAAFVIVMSERMVKELNLEPIARLVSYASGGVDPRIMGMGPIAAVPKALKMAGMTLNDIDLIEMNEAFAAQSIAVMRHLDFDPDKLNVNGGAIALGHPLGCSGAKLSVQQFHELRRLGKKYGMVTACVGGGQGVAGIYELLK</sequence>
<comment type="similarity">
    <text evidence="2 7">Belongs to the thiolase-like superfamily. Thiolase family.</text>
</comment>
<dbReference type="CDD" id="cd00751">
    <property type="entry name" value="thiolase"/>
    <property type="match status" value="1"/>
</dbReference>
<dbReference type="AlphaFoldDB" id="A0A6B3LS04"/>
<accession>A0A6B3LS04</accession>
<keyword evidence="11" id="KW-1185">Reference proteome</keyword>
<comment type="pathway">
    <text evidence="1">Lipid metabolism.</text>
</comment>
<dbReference type="InterPro" id="IPR002155">
    <property type="entry name" value="Thiolase"/>
</dbReference>
<dbReference type="InterPro" id="IPR020610">
    <property type="entry name" value="Thiolase_AS"/>
</dbReference>
<evidence type="ECO:0000256" key="5">
    <source>
        <dbReference type="ARBA" id="ARBA00024073"/>
    </source>
</evidence>
<dbReference type="PROSITE" id="PS00737">
    <property type="entry name" value="THIOLASE_2"/>
    <property type="match status" value="1"/>
</dbReference>
<dbReference type="FunFam" id="3.40.47.10:FF:000010">
    <property type="entry name" value="Acetyl-CoA acetyltransferase (Thiolase)"/>
    <property type="match status" value="1"/>
</dbReference>
<dbReference type="PROSITE" id="PS00099">
    <property type="entry name" value="THIOLASE_3"/>
    <property type="match status" value="1"/>
</dbReference>
<dbReference type="SUPFAM" id="SSF53901">
    <property type="entry name" value="Thiolase-like"/>
    <property type="match status" value="2"/>
</dbReference>
<organism evidence="10 11">
    <name type="scientific">Pontibacter burrus</name>
    <dbReference type="NCBI Taxonomy" id="2704466"/>
    <lineage>
        <taxon>Bacteria</taxon>
        <taxon>Pseudomonadati</taxon>
        <taxon>Bacteroidota</taxon>
        <taxon>Cytophagia</taxon>
        <taxon>Cytophagales</taxon>
        <taxon>Hymenobacteraceae</taxon>
        <taxon>Pontibacter</taxon>
    </lineage>
</organism>
<dbReference type="PANTHER" id="PTHR43853:SF21">
    <property type="entry name" value="STEROID 3-KETOACYL-COA THIOLASE"/>
    <property type="match status" value="1"/>
</dbReference>
<evidence type="ECO:0000256" key="1">
    <source>
        <dbReference type="ARBA" id="ARBA00005189"/>
    </source>
</evidence>
<dbReference type="Pfam" id="PF02803">
    <property type="entry name" value="Thiolase_C"/>
    <property type="match status" value="1"/>
</dbReference>
<dbReference type="GO" id="GO:0005737">
    <property type="term" value="C:cytoplasm"/>
    <property type="evidence" value="ECO:0007669"/>
    <property type="project" value="UniProtKB-ARBA"/>
</dbReference>
<dbReference type="InterPro" id="IPR020616">
    <property type="entry name" value="Thiolase_N"/>
</dbReference>
<dbReference type="PIRSF" id="PIRSF000429">
    <property type="entry name" value="Ac-CoA_Ac_transf"/>
    <property type="match status" value="1"/>
</dbReference>
<dbReference type="GO" id="GO:0010124">
    <property type="term" value="P:phenylacetate catabolic process"/>
    <property type="evidence" value="ECO:0007669"/>
    <property type="project" value="TreeGrafter"/>
</dbReference>
<evidence type="ECO:0000256" key="6">
    <source>
        <dbReference type="PIRSR" id="PIRSR000429-1"/>
    </source>
</evidence>
<evidence type="ECO:0000256" key="7">
    <source>
        <dbReference type="RuleBase" id="RU003557"/>
    </source>
</evidence>
<dbReference type="InterPro" id="IPR020617">
    <property type="entry name" value="Thiolase_C"/>
</dbReference>
<dbReference type="NCBIfam" id="TIGR01930">
    <property type="entry name" value="AcCoA-C-Actrans"/>
    <property type="match status" value="1"/>
</dbReference>
<evidence type="ECO:0000256" key="2">
    <source>
        <dbReference type="ARBA" id="ARBA00010982"/>
    </source>
</evidence>
<evidence type="ECO:0000313" key="11">
    <source>
        <dbReference type="Proteomes" id="UP000474777"/>
    </source>
</evidence>
<proteinExistence type="inferred from homology"/>
<dbReference type="Proteomes" id="UP000474777">
    <property type="component" value="Unassembled WGS sequence"/>
</dbReference>
<comment type="caution">
    <text evidence="10">The sequence shown here is derived from an EMBL/GenBank/DDBJ whole genome shotgun (WGS) entry which is preliminary data.</text>
</comment>
<keyword evidence="3 7" id="KW-0808">Transferase</keyword>
<dbReference type="Pfam" id="PF00108">
    <property type="entry name" value="Thiolase_N"/>
    <property type="match status" value="1"/>
</dbReference>
<dbReference type="InterPro" id="IPR016039">
    <property type="entry name" value="Thiolase-like"/>
</dbReference>
<feature type="domain" description="Thiolase C-terminal" evidence="9">
    <location>
        <begin position="269"/>
        <end position="388"/>
    </location>
</feature>
<dbReference type="EMBL" id="JAAGWD010000011">
    <property type="protein sequence ID" value="NEM99609.1"/>
    <property type="molecule type" value="Genomic_DNA"/>
</dbReference>
<dbReference type="InterPro" id="IPR020615">
    <property type="entry name" value="Thiolase_acyl_enz_int_AS"/>
</dbReference>
<dbReference type="InterPro" id="IPR020613">
    <property type="entry name" value="Thiolase_CS"/>
</dbReference>
<dbReference type="EC" id="2.3.1.16" evidence="5"/>
<dbReference type="PANTHER" id="PTHR43853">
    <property type="entry name" value="3-KETOACYL-COA THIOLASE, PEROXISOMAL"/>
    <property type="match status" value="1"/>
</dbReference>
<keyword evidence="4 7" id="KW-0012">Acyltransferase</keyword>
<dbReference type="RefSeq" id="WP_163916892.1">
    <property type="nucleotide sequence ID" value="NZ_JAAGWD010000011.1"/>
</dbReference>
<name>A0A6B3LS04_9BACT</name>
<evidence type="ECO:0000256" key="4">
    <source>
        <dbReference type="ARBA" id="ARBA00023315"/>
    </source>
</evidence>
<feature type="domain" description="Thiolase N-terminal" evidence="8">
    <location>
        <begin position="5"/>
        <end position="260"/>
    </location>
</feature>
<evidence type="ECO:0000259" key="9">
    <source>
        <dbReference type="Pfam" id="PF02803"/>
    </source>
</evidence>
<dbReference type="PROSITE" id="PS00098">
    <property type="entry name" value="THIOLASE_1"/>
    <property type="match status" value="1"/>
</dbReference>